<dbReference type="PANTHER" id="PTHR14002">
    <property type="entry name" value="ENDOGLIN/TGF-BETA RECEPTOR TYPE III"/>
    <property type="match status" value="1"/>
</dbReference>
<reference evidence="4" key="2">
    <citation type="submission" date="2025-08" db="UniProtKB">
        <authorList>
            <consortium name="Ensembl"/>
        </authorList>
    </citation>
    <scope>IDENTIFICATION</scope>
</reference>
<accession>H2ZT39</accession>
<dbReference type="InterPro" id="IPR055355">
    <property type="entry name" value="ZP-C"/>
</dbReference>
<dbReference type="InterPro" id="IPR042235">
    <property type="entry name" value="ZP-C_dom"/>
</dbReference>
<dbReference type="InterPro" id="IPR001507">
    <property type="entry name" value="ZP_dom"/>
</dbReference>
<dbReference type="Gene3D" id="2.60.40.4100">
    <property type="entry name" value="Zona pellucida, ZP-C domain"/>
    <property type="match status" value="1"/>
</dbReference>
<dbReference type="EMBL" id="AFYH01257385">
    <property type="status" value="NOT_ANNOTATED_CDS"/>
    <property type="molecule type" value="Genomic_DNA"/>
</dbReference>
<evidence type="ECO:0000256" key="2">
    <source>
        <dbReference type="ARBA" id="ARBA00023157"/>
    </source>
</evidence>
<dbReference type="PANTHER" id="PTHR14002:SF21">
    <property type="entry name" value="SI:CH211-103F14.3-RELATED"/>
    <property type="match status" value="1"/>
</dbReference>
<name>H2ZT39_LATCH</name>
<dbReference type="Proteomes" id="UP000008672">
    <property type="component" value="Unassembled WGS sequence"/>
</dbReference>
<feature type="domain" description="ZP" evidence="3">
    <location>
        <begin position="1"/>
        <end position="92"/>
    </location>
</feature>
<evidence type="ECO:0000313" key="5">
    <source>
        <dbReference type="Proteomes" id="UP000008672"/>
    </source>
</evidence>
<dbReference type="Ensembl" id="ENSLACT00000000563.1">
    <property type="protein sequence ID" value="ENSLACP00000000560.1"/>
    <property type="gene ID" value="ENSLACG00000000499.1"/>
</dbReference>
<dbReference type="InParanoid" id="H2ZT39"/>
<dbReference type="AlphaFoldDB" id="H2ZT39"/>
<dbReference type="PROSITE" id="PS51034">
    <property type="entry name" value="ZP_2"/>
    <property type="match status" value="1"/>
</dbReference>
<organism evidence="4 5">
    <name type="scientific">Latimeria chalumnae</name>
    <name type="common">Coelacanth</name>
    <dbReference type="NCBI Taxonomy" id="7897"/>
    <lineage>
        <taxon>Eukaryota</taxon>
        <taxon>Metazoa</taxon>
        <taxon>Chordata</taxon>
        <taxon>Craniata</taxon>
        <taxon>Vertebrata</taxon>
        <taxon>Euteleostomi</taxon>
        <taxon>Coelacanthiformes</taxon>
        <taxon>Coelacanthidae</taxon>
        <taxon>Latimeria</taxon>
    </lineage>
</organism>
<dbReference type="Pfam" id="PF00100">
    <property type="entry name" value="Zona_pellucida"/>
    <property type="match status" value="1"/>
</dbReference>
<dbReference type="HOGENOM" id="CLU_2215866_0_0_1"/>
<evidence type="ECO:0000259" key="3">
    <source>
        <dbReference type="PROSITE" id="PS51034"/>
    </source>
</evidence>
<keyword evidence="1" id="KW-0732">Signal</keyword>
<reference evidence="4" key="3">
    <citation type="submission" date="2025-09" db="UniProtKB">
        <authorList>
            <consortium name="Ensembl"/>
        </authorList>
    </citation>
    <scope>IDENTIFICATION</scope>
</reference>
<evidence type="ECO:0000256" key="1">
    <source>
        <dbReference type="ARBA" id="ARBA00022729"/>
    </source>
</evidence>
<sequence>FNVLLDRCYASTSSFPTNSTYYDLFVGCYKDQQTTLILNGDDQIARFSFEAFRFTEHKNLHVSTFYLHCITRLCDKSSCNNFKGGGTISDSATVTSVGIDTKNDNGA</sequence>
<evidence type="ECO:0000313" key="4">
    <source>
        <dbReference type="Ensembl" id="ENSLACP00000000560.1"/>
    </source>
</evidence>
<proteinExistence type="predicted"/>
<protein>
    <recommendedName>
        <fullName evidence="3">ZP domain-containing protein</fullName>
    </recommendedName>
</protein>
<keyword evidence="2" id="KW-1015">Disulfide bond</keyword>
<dbReference type="GeneTree" id="ENSGT00940000164443"/>
<reference evidence="5" key="1">
    <citation type="submission" date="2011-08" db="EMBL/GenBank/DDBJ databases">
        <title>The draft genome of Latimeria chalumnae.</title>
        <authorList>
            <person name="Di Palma F."/>
            <person name="Alfoldi J."/>
            <person name="Johnson J."/>
            <person name="Berlin A."/>
            <person name="Gnerre S."/>
            <person name="Jaffe D."/>
            <person name="MacCallum I."/>
            <person name="Young S."/>
            <person name="Walker B.J."/>
            <person name="Lander E."/>
            <person name="Lindblad-Toh K."/>
        </authorList>
    </citation>
    <scope>NUCLEOTIDE SEQUENCE [LARGE SCALE GENOMIC DNA]</scope>
    <source>
        <strain evidence="5">Wild caught</strain>
    </source>
</reference>
<keyword evidence="5" id="KW-1185">Reference proteome</keyword>